<name>A0AAD9N983_9ANNE</name>
<keyword evidence="2" id="KW-0479">Metal-binding</keyword>
<protein>
    <recommendedName>
        <fullName evidence="8">C2H2-type domain-containing protein</fullName>
    </recommendedName>
</protein>
<dbReference type="GO" id="GO:0010468">
    <property type="term" value="P:regulation of gene expression"/>
    <property type="evidence" value="ECO:0007669"/>
    <property type="project" value="TreeGrafter"/>
</dbReference>
<feature type="domain" description="C2H2-type" evidence="8">
    <location>
        <begin position="61"/>
        <end position="88"/>
    </location>
</feature>
<feature type="domain" description="C2H2-type" evidence="8">
    <location>
        <begin position="9"/>
        <end position="32"/>
    </location>
</feature>
<evidence type="ECO:0000256" key="2">
    <source>
        <dbReference type="ARBA" id="ARBA00022723"/>
    </source>
</evidence>
<dbReference type="InterPro" id="IPR013087">
    <property type="entry name" value="Znf_C2H2_type"/>
</dbReference>
<dbReference type="PROSITE" id="PS00028">
    <property type="entry name" value="ZINC_FINGER_C2H2_1"/>
    <property type="match status" value="4"/>
</dbReference>
<dbReference type="Proteomes" id="UP001208570">
    <property type="component" value="Unassembled WGS sequence"/>
</dbReference>
<feature type="domain" description="C2H2-type" evidence="8">
    <location>
        <begin position="117"/>
        <end position="144"/>
    </location>
</feature>
<gene>
    <name evidence="9" type="ORF">LSH36_110g05085</name>
</gene>
<dbReference type="PANTHER" id="PTHR16515">
    <property type="entry name" value="PR DOMAIN ZINC FINGER PROTEIN"/>
    <property type="match status" value="1"/>
</dbReference>
<evidence type="ECO:0000313" key="9">
    <source>
        <dbReference type="EMBL" id="KAK2161767.1"/>
    </source>
</evidence>
<dbReference type="SUPFAM" id="SSF57667">
    <property type="entry name" value="beta-beta-alpha zinc fingers"/>
    <property type="match status" value="3"/>
</dbReference>
<comment type="caution">
    <text evidence="9">The sequence shown here is derived from an EMBL/GenBank/DDBJ whole genome shotgun (WGS) entry which is preliminary data.</text>
</comment>
<evidence type="ECO:0000313" key="10">
    <source>
        <dbReference type="Proteomes" id="UP001208570"/>
    </source>
</evidence>
<organism evidence="9 10">
    <name type="scientific">Paralvinella palmiformis</name>
    <dbReference type="NCBI Taxonomy" id="53620"/>
    <lineage>
        <taxon>Eukaryota</taxon>
        <taxon>Metazoa</taxon>
        <taxon>Spiralia</taxon>
        <taxon>Lophotrochozoa</taxon>
        <taxon>Annelida</taxon>
        <taxon>Polychaeta</taxon>
        <taxon>Sedentaria</taxon>
        <taxon>Canalipalpata</taxon>
        <taxon>Terebellida</taxon>
        <taxon>Terebelliformia</taxon>
        <taxon>Alvinellidae</taxon>
        <taxon>Paralvinella</taxon>
    </lineage>
</organism>
<keyword evidence="4 7" id="KW-0863">Zinc-finger</keyword>
<sequence>MSNETNKRLNCQYCSKRYTAKEGLSRHLQHNHIPCKECGKVCRNHSEYKIHQLVHTSYRPFLCKMCGKGFKCKTSLDHHILCHTDYMPYSCLVCDKKFRQPQGLWRHKKYHQTEKPHVCNVCSKAFCHKADLKRHSKIHEPKTQSHNNRPLSMVLDRYLSDVDQAKTWICTVCQSHFSEFAELEKHICKPVGETSKDIESSAGVSVMKLIGNDAMESETVTQTVVTAQGCQLLLEQHSDVSPPEIENETASAPPSLTVRLTENPNGISEMNDLEHCVSEPGSGLIKFSETFLGSVHFEQEPTLNSRLEDLIVLHKGTSKLATPQVTDNARDSVCLVHKDSPNVVLAKDNVHSELKDQDLLTTNHLIYVIMPSQSDELINGDEVCINQVINASGGDRLMSQDVLASVSESQCLSSPVEGSTAEKLMRVGSCVVSKGQNIQYGQSLLTGKKVPLNKTLEIFPSWISDDTVKLGSNPEYRDCVT</sequence>
<accession>A0AAD9N983</accession>
<dbReference type="GO" id="GO:0008270">
    <property type="term" value="F:zinc ion binding"/>
    <property type="evidence" value="ECO:0007669"/>
    <property type="project" value="UniProtKB-KW"/>
</dbReference>
<evidence type="ECO:0000256" key="6">
    <source>
        <dbReference type="ARBA" id="ARBA00023242"/>
    </source>
</evidence>
<dbReference type="EMBL" id="JAODUP010000110">
    <property type="protein sequence ID" value="KAK2161767.1"/>
    <property type="molecule type" value="Genomic_DNA"/>
</dbReference>
<evidence type="ECO:0000256" key="1">
    <source>
        <dbReference type="ARBA" id="ARBA00004123"/>
    </source>
</evidence>
<dbReference type="AlphaFoldDB" id="A0AAD9N983"/>
<evidence type="ECO:0000256" key="3">
    <source>
        <dbReference type="ARBA" id="ARBA00022737"/>
    </source>
</evidence>
<dbReference type="InterPro" id="IPR050331">
    <property type="entry name" value="Zinc_finger"/>
</dbReference>
<keyword evidence="5" id="KW-0862">Zinc</keyword>
<dbReference type="FunFam" id="3.30.160.60:FF:000446">
    <property type="entry name" value="Zinc finger protein"/>
    <property type="match status" value="1"/>
</dbReference>
<proteinExistence type="predicted"/>
<evidence type="ECO:0000256" key="7">
    <source>
        <dbReference type="PROSITE-ProRule" id="PRU00042"/>
    </source>
</evidence>
<dbReference type="Pfam" id="PF00096">
    <property type="entry name" value="zf-C2H2"/>
    <property type="match status" value="3"/>
</dbReference>
<dbReference type="GO" id="GO:0005634">
    <property type="term" value="C:nucleus"/>
    <property type="evidence" value="ECO:0007669"/>
    <property type="project" value="UniProtKB-SubCell"/>
</dbReference>
<evidence type="ECO:0000259" key="8">
    <source>
        <dbReference type="PROSITE" id="PS50157"/>
    </source>
</evidence>
<dbReference type="PROSITE" id="PS50157">
    <property type="entry name" value="ZINC_FINGER_C2H2_2"/>
    <property type="match status" value="5"/>
</dbReference>
<feature type="domain" description="C2H2-type" evidence="8">
    <location>
        <begin position="33"/>
        <end position="60"/>
    </location>
</feature>
<dbReference type="Gene3D" id="3.30.160.60">
    <property type="entry name" value="Classic Zinc Finger"/>
    <property type="match status" value="3"/>
</dbReference>
<feature type="domain" description="C2H2-type" evidence="8">
    <location>
        <begin position="89"/>
        <end position="116"/>
    </location>
</feature>
<keyword evidence="3" id="KW-0677">Repeat</keyword>
<comment type="subcellular location">
    <subcellularLocation>
        <location evidence="1">Nucleus</location>
    </subcellularLocation>
</comment>
<evidence type="ECO:0000256" key="4">
    <source>
        <dbReference type="ARBA" id="ARBA00022771"/>
    </source>
</evidence>
<reference evidence="9" key="1">
    <citation type="journal article" date="2023" name="Mol. Biol. Evol.">
        <title>Third-Generation Sequencing Reveals the Adaptive Role of the Epigenome in Three Deep-Sea Polychaetes.</title>
        <authorList>
            <person name="Perez M."/>
            <person name="Aroh O."/>
            <person name="Sun Y."/>
            <person name="Lan Y."/>
            <person name="Juniper S.K."/>
            <person name="Young C.R."/>
            <person name="Angers B."/>
            <person name="Qian P.Y."/>
        </authorList>
    </citation>
    <scope>NUCLEOTIDE SEQUENCE</scope>
    <source>
        <strain evidence="9">P08H-3</strain>
    </source>
</reference>
<evidence type="ECO:0000256" key="5">
    <source>
        <dbReference type="ARBA" id="ARBA00022833"/>
    </source>
</evidence>
<dbReference type="PANTHER" id="PTHR16515:SF66">
    <property type="entry name" value="C2H2-TYPE DOMAIN-CONTAINING PROTEIN"/>
    <property type="match status" value="1"/>
</dbReference>
<dbReference type="SMART" id="SM00355">
    <property type="entry name" value="ZnF_C2H2"/>
    <property type="match status" value="6"/>
</dbReference>
<keyword evidence="6" id="KW-0539">Nucleus</keyword>
<dbReference type="InterPro" id="IPR036236">
    <property type="entry name" value="Znf_C2H2_sf"/>
</dbReference>
<keyword evidence="10" id="KW-1185">Reference proteome</keyword>